<name>A0A645DSZ5_9ZZZZ</name>
<dbReference type="AlphaFoldDB" id="A0A645DSZ5"/>
<reference evidence="1" key="1">
    <citation type="submission" date="2019-08" db="EMBL/GenBank/DDBJ databases">
        <authorList>
            <person name="Kucharzyk K."/>
            <person name="Murdoch R.W."/>
            <person name="Higgins S."/>
            <person name="Loffler F."/>
        </authorList>
    </citation>
    <scope>NUCLEOTIDE SEQUENCE</scope>
</reference>
<evidence type="ECO:0000313" key="1">
    <source>
        <dbReference type="EMBL" id="MPM91572.1"/>
    </source>
</evidence>
<organism evidence="1">
    <name type="scientific">bioreactor metagenome</name>
    <dbReference type="NCBI Taxonomy" id="1076179"/>
    <lineage>
        <taxon>unclassified sequences</taxon>
        <taxon>metagenomes</taxon>
        <taxon>ecological metagenomes</taxon>
    </lineage>
</organism>
<dbReference type="EMBL" id="VSSQ01038612">
    <property type="protein sequence ID" value="MPM91572.1"/>
    <property type="molecule type" value="Genomic_DNA"/>
</dbReference>
<accession>A0A645DSZ5</accession>
<sequence>MTKPCPDCGEEDYIEEDDLSAEPHGEHDHCGGGTCSCGEKEESMSLDEFADKVKSHGFTVTAMAFQDKWNLDLERLRRCSLHVCDGGRLVPFCAYYIGGENG</sequence>
<proteinExistence type="predicted"/>
<gene>
    <name evidence="1" type="ORF">SDC9_138703</name>
</gene>
<protein>
    <submittedName>
        <fullName evidence="1">Uncharacterized protein</fullName>
    </submittedName>
</protein>
<comment type="caution">
    <text evidence="1">The sequence shown here is derived from an EMBL/GenBank/DDBJ whole genome shotgun (WGS) entry which is preliminary data.</text>
</comment>